<sequence length="361" mass="40092">MRKTNGTLSRSQNGIPSLDPQRKREGKDQSVMRDEHRAETSPTRIGRHKFSNCQRHPRHFVFPEETSRPFYLLCSLLASSAFTATAASLSSSPADANFAIDPWPHVPHGFEIVPRDPNALPSRLYAYIGRVMDAYNEDLAIAFLLPTVAKEDFQELAEALKSFFIQNMGTRLNEFGHGYTLRFIKHDEGTLVRMHDLDREVWIMLMLFPNDARNNSALAKACAGFGLLRYWYDSTNNARVVYKAVVEDEASHSAHGPSSDVAMSEVARELEVEAEKVNNTGLEASAGHNAALGTEFMDNQNSDDLVAPALETIVAMPENLMLHSDHEDLAGMVTGYLQMQPGAVSTAALLELDEDHDDSNV</sequence>
<name>A0A835BUY8_9POAL</name>
<organism evidence="2 3">
    <name type="scientific">Digitaria exilis</name>
    <dbReference type="NCBI Taxonomy" id="1010633"/>
    <lineage>
        <taxon>Eukaryota</taxon>
        <taxon>Viridiplantae</taxon>
        <taxon>Streptophyta</taxon>
        <taxon>Embryophyta</taxon>
        <taxon>Tracheophyta</taxon>
        <taxon>Spermatophyta</taxon>
        <taxon>Magnoliopsida</taxon>
        <taxon>Liliopsida</taxon>
        <taxon>Poales</taxon>
        <taxon>Poaceae</taxon>
        <taxon>PACMAD clade</taxon>
        <taxon>Panicoideae</taxon>
        <taxon>Panicodae</taxon>
        <taxon>Paniceae</taxon>
        <taxon>Anthephorinae</taxon>
        <taxon>Digitaria</taxon>
    </lineage>
</organism>
<evidence type="ECO:0000313" key="3">
    <source>
        <dbReference type="Proteomes" id="UP000636709"/>
    </source>
</evidence>
<feature type="compositionally biased region" description="Polar residues" evidence="1">
    <location>
        <begin position="1"/>
        <end position="15"/>
    </location>
</feature>
<proteinExistence type="predicted"/>
<accession>A0A835BUY8</accession>
<keyword evidence="3" id="KW-1185">Reference proteome</keyword>
<dbReference type="Proteomes" id="UP000636709">
    <property type="component" value="Unassembled WGS sequence"/>
</dbReference>
<feature type="compositionally biased region" description="Basic and acidic residues" evidence="1">
    <location>
        <begin position="20"/>
        <end position="39"/>
    </location>
</feature>
<protein>
    <submittedName>
        <fullName evidence="2">Uncharacterized protein</fullName>
    </submittedName>
</protein>
<evidence type="ECO:0000313" key="2">
    <source>
        <dbReference type="EMBL" id="KAF8701368.1"/>
    </source>
</evidence>
<dbReference type="PANTHER" id="PTHR33075:SF7">
    <property type="entry name" value="OS02G0303350 PROTEIN"/>
    <property type="match status" value="1"/>
</dbReference>
<dbReference type="PANTHER" id="PTHR33075">
    <property type="entry name" value="OS02G0499800 PROTEIN"/>
    <property type="match status" value="1"/>
</dbReference>
<dbReference type="EMBL" id="JACEFO010001809">
    <property type="protein sequence ID" value="KAF8701368.1"/>
    <property type="molecule type" value="Genomic_DNA"/>
</dbReference>
<evidence type="ECO:0000256" key="1">
    <source>
        <dbReference type="SAM" id="MobiDB-lite"/>
    </source>
</evidence>
<gene>
    <name evidence="2" type="ORF">HU200_033699</name>
</gene>
<dbReference type="AlphaFoldDB" id="A0A835BUY8"/>
<feature type="region of interest" description="Disordered" evidence="1">
    <location>
        <begin position="1"/>
        <end position="50"/>
    </location>
</feature>
<comment type="caution">
    <text evidence="2">The sequence shown here is derived from an EMBL/GenBank/DDBJ whole genome shotgun (WGS) entry which is preliminary data.</text>
</comment>
<reference evidence="2" key="1">
    <citation type="submission" date="2020-07" db="EMBL/GenBank/DDBJ databases">
        <title>Genome sequence and genetic diversity analysis of an under-domesticated orphan crop, white fonio (Digitaria exilis).</title>
        <authorList>
            <person name="Bennetzen J.L."/>
            <person name="Chen S."/>
            <person name="Ma X."/>
            <person name="Wang X."/>
            <person name="Yssel A.E.J."/>
            <person name="Chaluvadi S.R."/>
            <person name="Johnson M."/>
            <person name="Gangashetty P."/>
            <person name="Hamidou F."/>
            <person name="Sanogo M.D."/>
            <person name="Zwaenepoel A."/>
            <person name="Wallace J."/>
            <person name="Van De Peer Y."/>
            <person name="Van Deynze A."/>
        </authorList>
    </citation>
    <scope>NUCLEOTIDE SEQUENCE</scope>
    <source>
        <tissue evidence="2">Leaves</tissue>
    </source>
</reference>